<reference evidence="2" key="1">
    <citation type="journal article" date="2020" name="mSystems">
        <title>Genome- and Community-Level Interaction Insights into Carbon Utilization and Element Cycling Functions of Hydrothermarchaeota in Hydrothermal Sediment.</title>
        <authorList>
            <person name="Zhou Z."/>
            <person name="Liu Y."/>
            <person name="Xu W."/>
            <person name="Pan J."/>
            <person name="Luo Z.H."/>
            <person name="Li M."/>
        </authorList>
    </citation>
    <scope>NUCLEOTIDE SEQUENCE [LARGE SCALE GENOMIC DNA]</scope>
    <source>
        <strain evidence="2">SpSt-418</strain>
    </source>
</reference>
<evidence type="ECO:0000313" key="2">
    <source>
        <dbReference type="EMBL" id="HFM96708.1"/>
    </source>
</evidence>
<keyword evidence="1" id="KW-0812">Transmembrane</keyword>
<organism evidence="2">
    <name type="scientific">Oscillatoriales cyanobacterium SpSt-418</name>
    <dbReference type="NCBI Taxonomy" id="2282169"/>
    <lineage>
        <taxon>Bacteria</taxon>
        <taxon>Bacillati</taxon>
        <taxon>Cyanobacteriota</taxon>
        <taxon>Cyanophyceae</taxon>
        <taxon>Oscillatoriophycideae</taxon>
        <taxon>Oscillatoriales</taxon>
    </lineage>
</organism>
<feature type="transmembrane region" description="Helical" evidence="1">
    <location>
        <begin position="61"/>
        <end position="79"/>
    </location>
</feature>
<dbReference type="AlphaFoldDB" id="A0A7C3KCH3"/>
<name>A0A7C3KCH3_9CYAN</name>
<keyword evidence="1" id="KW-0472">Membrane</keyword>
<proteinExistence type="predicted"/>
<protein>
    <submittedName>
        <fullName evidence="2">Uncharacterized protein</fullName>
    </submittedName>
</protein>
<evidence type="ECO:0000256" key="1">
    <source>
        <dbReference type="SAM" id="Phobius"/>
    </source>
</evidence>
<dbReference type="EMBL" id="DSRU01000040">
    <property type="protein sequence ID" value="HFM96708.1"/>
    <property type="molecule type" value="Genomic_DNA"/>
</dbReference>
<feature type="transmembrane region" description="Helical" evidence="1">
    <location>
        <begin position="31"/>
        <end position="54"/>
    </location>
</feature>
<comment type="caution">
    <text evidence="2">The sequence shown here is derived from an EMBL/GenBank/DDBJ whole genome shotgun (WGS) entry which is preliminary data.</text>
</comment>
<accession>A0A7C3KCH3</accession>
<keyword evidence="1" id="KW-1133">Transmembrane helix</keyword>
<gene>
    <name evidence="2" type="ORF">ENR64_02880</name>
</gene>
<sequence>MSSQLNRNLENPKLEEHSLFDRIFRDAQGRIVIAQVPNLPLLVGIGATLIHFILPSGKIDAASGLIAFGALFTWTWQEIFSGVNYFRRALGLLVLSGILTLLLT</sequence>